<dbReference type="InterPro" id="IPR017941">
    <property type="entry name" value="Rieske_2Fe-2S"/>
</dbReference>
<evidence type="ECO:0000256" key="3">
    <source>
        <dbReference type="ARBA" id="ARBA00023004"/>
    </source>
</evidence>
<organism evidence="6">
    <name type="scientific">uncultured bacterium Sargasso-2222818</name>
    <dbReference type="NCBI Taxonomy" id="414118"/>
    <lineage>
        <taxon>Bacteria</taxon>
        <taxon>environmental samples</taxon>
    </lineage>
</organism>
<keyword evidence="2" id="KW-0479">Metal-binding</keyword>
<reference evidence="6" key="1">
    <citation type="journal article" date="2009" name="J. Basic Microbiol.">
        <title>Evidence of methanesulfonate utilizers in the Sargasso Sea metagenome.</title>
        <authorList>
            <person name="Leitao E."/>
            <person name="Moradas-Ferreira P."/>
            <person name="De Marco P."/>
        </authorList>
    </citation>
    <scope>NUCLEOTIDE SEQUENCE</scope>
</reference>
<keyword evidence="4" id="KW-0411">Iron-sulfur</keyword>
<evidence type="ECO:0000256" key="2">
    <source>
        <dbReference type="ARBA" id="ARBA00022723"/>
    </source>
</evidence>
<dbReference type="Pfam" id="PF00355">
    <property type="entry name" value="Rieske"/>
    <property type="match status" value="1"/>
</dbReference>
<dbReference type="Gene3D" id="2.102.10.10">
    <property type="entry name" value="Rieske [2Fe-2S] iron-sulphur domain"/>
    <property type="match status" value="1"/>
</dbReference>
<gene>
    <name evidence="6" type="primary">msmC</name>
</gene>
<dbReference type="SUPFAM" id="SSF50022">
    <property type="entry name" value="ISP domain"/>
    <property type="match status" value="1"/>
</dbReference>
<dbReference type="PROSITE" id="PS51296">
    <property type="entry name" value="RIESKE"/>
    <property type="match status" value="1"/>
</dbReference>
<protein>
    <submittedName>
        <fullName evidence="6">MsmC</fullName>
    </submittedName>
</protein>
<evidence type="ECO:0000259" key="5">
    <source>
        <dbReference type="PROSITE" id="PS51296"/>
    </source>
</evidence>
<dbReference type="InterPro" id="IPR036922">
    <property type="entry name" value="Rieske_2Fe-2S_sf"/>
</dbReference>
<evidence type="ECO:0000313" key="6">
    <source>
        <dbReference type="EMBL" id="ABK97396.1"/>
    </source>
</evidence>
<evidence type="ECO:0000256" key="1">
    <source>
        <dbReference type="ARBA" id="ARBA00022714"/>
    </source>
</evidence>
<dbReference type="GO" id="GO:0046872">
    <property type="term" value="F:metal ion binding"/>
    <property type="evidence" value="ECO:0007669"/>
    <property type="project" value="UniProtKB-KW"/>
</dbReference>
<evidence type="ECO:0000256" key="4">
    <source>
        <dbReference type="ARBA" id="ARBA00023014"/>
    </source>
</evidence>
<dbReference type="AlphaFoldDB" id="A8QNL9"/>
<keyword evidence="3" id="KW-0408">Iron</keyword>
<sequence length="120" mass="14206">MGEWIHICNINDLKNNTIKKFTIKETEILIARTGSNFYAFPGMCPHMEEPLDESGILNSEFLTCSKHLWQWDLKNGSSMGPAEVDLLMYKTKVEEDILNIFFEKELRYEYQEENDDDFEW</sequence>
<proteinExistence type="predicted"/>
<keyword evidence="1" id="KW-0001">2Fe-2S</keyword>
<name>A8QNL9_9BACT</name>
<dbReference type="EMBL" id="EF103447">
    <property type="protein sequence ID" value="ABK97396.1"/>
    <property type="molecule type" value="Genomic_DNA"/>
</dbReference>
<dbReference type="GO" id="GO:0051537">
    <property type="term" value="F:2 iron, 2 sulfur cluster binding"/>
    <property type="evidence" value="ECO:0007669"/>
    <property type="project" value="UniProtKB-KW"/>
</dbReference>
<accession>A8QNL9</accession>
<feature type="domain" description="Rieske" evidence="5">
    <location>
        <begin position="5"/>
        <end position="100"/>
    </location>
</feature>